<name>A0ABT9ZZF9_9BACI</name>
<comment type="similarity">
    <text evidence="1">Belongs to the serpin family.</text>
</comment>
<comment type="caution">
    <text evidence="3">The sequence shown here is derived from an EMBL/GenBank/DDBJ whole genome shotgun (WGS) entry which is preliminary data.</text>
</comment>
<dbReference type="InterPro" id="IPR042185">
    <property type="entry name" value="Serpin_sf_2"/>
</dbReference>
<organism evidence="3 4">
    <name type="scientific">Evansella vedderi</name>
    <dbReference type="NCBI Taxonomy" id="38282"/>
    <lineage>
        <taxon>Bacteria</taxon>
        <taxon>Bacillati</taxon>
        <taxon>Bacillota</taxon>
        <taxon>Bacilli</taxon>
        <taxon>Bacillales</taxon>
        <taxon>Bacillaceae</taxon>
        <taxon>Evansella</taxon>
    </lineage>
</organism>
<dbReference type="RefSeq" id="WP_307327032.1">
    <property type="nucleotide sequence ID" value="NZ_JAUSUG010000013.1"/>
</dbReference>
<dbReference type="PANTHER" id="PTHR11461:SF211">
    <property type="entry name" value="GH10112P-RELATED"/>
    <property type="match status" value="1"/>
</dbReference>
<dbReference type="PANTHER" id="PTHR11461">
    <property type="entry name" value="SERINE PROTEASE INHIBITOR, SERPIN"/>
    <property type="match status" value="1"/>
</dbReference>
<evidence type="ECO:0000313" key="4">
    <source>
        <dbReference type="Proteomes" id="UP001230005"/>
    </source>
</evidence>
<dbReference type="Proteomes" id="UP001230005">
    <property type="component" value="Unassembled WGS sequence"/>
</dbReference>
<dbReference type="SMART" id="SM00093">
    <property type="entry name" value="SERPIN"/>
    <property type="match status" value="1"/>
</dbReference>
<dbReference type="InterPro" id="IPR023796">
    <property type="entry name" value="Serpin_dom"/>
</dbReference>
<protein>
    <submittedName>
        <fullName evidence="3">Serpin B</fullName>
    </submittedName>
</protein>
<evidence type="ECO:0000256" key="1">
    <source>
        <dbReference type="RuleBase" id="RU000411"/>
    </source>
</evidence>
<evidence type="ECO:0000313" key="3">
    <source>
        <dbReference type="EMBL" id="MDQ0255833.1"/>
    </source>
</evidence>
<proteinExistence type="inferred from homology"/>
<feature type="domain" description="Serpin" evidence="2">
    <location>
        <begin position="40"/>
        <end position="391"/>
    </location>
</feature>
<dbReference type="EMBL" id="JAUSUG010000013">
    <property type="protein sequence ID" value="MDQ0255833.1"/>
    <property type="molecule type" value="Genomic_DNA"/>
</dbReference>
<dbReference type="Pfam" id="PF00079">
    <property type="entry name" value="Serpin"/>
    <property type="match status" value="1"/>
</dbReference>
<gene>
    <name evidence="3" type="ORF">J2S74_003217</name>
</gene>
<dbReference type="PROSITE" id="PS00284">
    <property type="entry name" value="SERPIN"/>
    <property type="match status" value="1"/>
</dbReference>
<dbReference type="InterPro" id="IPR000215">
    <property type="entry name" value="Serpin_fam"/>
</dbReference>
<dbReference type="InterPro" id="IPR036186">
    <property type="entry name" value="Serpin_sf"/>
</dbReference>
<reference evidence="3 4" key="1">
    <citation type="submission" date="2023-07" db="EMBL/GenBank/DDBJ databases">
        <title>Genomic Encyclopedia of Type Strains, Phase IV (KMG-IV): sequencing the most valuable type-strain genomes for metagenomic binning, comparative biology and taxonomic classification.</title>
        <authorList>
            <person name="Goeker M."/>
        </authorList>
    </citation>
    <scope>NUCLEOTIDE SEQUENCE [LARGE SCALE GENOMIC DNA]</scope>
    <source>
        <strain evidence="3 4">DSM 9768</strain>
    </source>
</reference>
<dbReference type="SUPFAM" id="SSF56574">
    <property type="entry name" value="Serpins"/>
    <property type="match status" value="1"/>
</dbReference>
<accession>A0ABT9ZZF9</accession>
<dbReference type="Gene3D" id="2.30.39.10">
    <property type="entry name" value="Alpha-1-antitrypsin, domain 1"/>
    <property type="match status" value="1"/>
</dbReference>
<dbReference type="InterPro" id="IPR042178">
    <property type="entry name" value="Serpin_sf_1"/>
</dbReference>
<sequence>MVGCGMDKNDDKNIGEVDRTVFSNEVVQSEIIKGLHIFGVGILHELLNEKENQIISPYSISAALSMILAGADGETRKEIKETLAFSQVKEEEVHESHEALWIVLKGLDTDITFEVANSIWMDGNTNFRTPFIDVLKNSYDASAHKLSTPKAINDWVSNKTNRTIKEMVDEIDLDAILYILNAIYFNGSWSVPFDEGFTSNEEFYIGDSSETVTTSLMTKRDELYYHKTEKYELVRLPYGNERLFMDVLLPKEGESVSKILEVLKSGEMEWKVPIEKQSGIIALPKFSIEYDMSLNEVLKEMGMPSAFDPKLADFSNIAEIPPNIFINEVKHKTYIEVDEKGTEASAATSVEITRGSAPKEDFQMTINRPFLFRIIEDKTGAVIFIGHVSNPSL</sequence>
<keyword evidence="4" id="KW-1185">Reference proteome</keyword>
<dbReference type="InterPro" id="IPR023795">
    <property type="entry name" value="Serpin_CS"/>
</dbReference>
<dbReference type="Gene3D" id="3.30.497.10">
    <property type="entry name" value="Antithrombin, subunit I, domain 2"/>
    <property type="match status" value="1"/>
</dbReference>
<dbReference type="CDD" id="cd19588">
    <property type="entry name" value="serpin_miropin-like"/>
    <property type="match status" value="1"/>
</dbReference>
<evidence type="ECO:0000259" key="2">
    <source>
        <dbReference type="SMART" id="SM00093"/>
    </source>
</evidence>